<evidence type="ECO:0000313" key="3">
    <source>
        <dbReference type="Proteomes" id="UP000541610"/>
    </source>
</evidence>
<organism evidence="2 3">
    <name type="scientific">Perkinsus olseni</name>
    <name type="common">Perkinsus atlanticus</name>
    <dbReference type="NCBI Taxonomy" id="32597"/>
    <lineage>
        <taxon>Eukaryota</taxon>
        <taxon>Sar</taxon>
        <taxon>Alveolata</taxon>
        <taxon>Perkinsozoa</taxon>
        <taxon>Perkinsea</taxon>
        <taxon>Perkinsida</taxon>
        <taxon>Perkinsidae</taxon>
        <taxon>Perkinsus</taxon>
    </lineage>
</organism>
<sequence length="132" mass="14352">MLYSAVILIYISWFSRGSGELRRAQVATSTTAPTSSATPENQQVCDYYCQYLNGPSSYCKYWQFPRVCQGGDQPCSVDDCDVPDGATIPPLPTPSAADAEIVSIDIEREVILVVFDSLGGACSHYLKPLLCS</sequence>
<keyword evidence="1" id="KW-0732">Signal</keyword>
<evidence type="ECO:0000256" key="1">
    <source>
        <dbReference type="SAM" id="SignalP"/>
    </source>
</evidence>
<protein>
    <submittedName>
        <fullName evidence="2">Uncharacterized protein</fullName>
    </submittedName>
</protein>
<feature type="signal peptide" evidence="1">
    <location>
        <begin position="1"/>
        <end position="19"/>
    </location>
</feature>
<reference evidence="2 3" key="1">
    <citation type="submission" date="2020-04" db="EMBL/GenBank/DDBJ databases">
        <title>Perkinsus olseni comparative genomics.</title>
        <authorList>
            <person name="Bogema D.R."/>
        </authorList>
    </citation>
    <scope>NUCLEOTIDE SEQUENCE [LARGE SCALE GENOMIC DNA]</scope>
    <source>
        <strain evidence="2">00978-12</strain>
    </source>
</reference>
<comment type="caution">
    <text evidence="2">The sequence shown here is derived from an EMBL/GenBank/DDBJ whole genome shotgun (WGS) entry which is preliminary data.</text>
</comment>
<gene>
    <name evidence="2" type="ORF">FOZ60_006403</name>
</gene>
<dbReference type="EMBL" id="JABANP010000259">
    <property type="protein sequence ID" value="KAF4685526.1"/>
    <property type="molecule type" value="Genomic_DNA"/>
</dbReference>
<name>A0A7J6NPB8_PEROL</name>
<dbReference type="Proteomes" id="UP000541610">
    <property type="component" value="Unassembled WGS sequence"/>
</dbReference>
<feature type="chain" id="PRO_5029611652" evidence="1">
    <location>
        <begin position="20"/>
        <end position="132"/>
    </location>
</feature>
<dbReference type="AlphaFoldDB" id="A0A7J6NPB8"/>
<accession>A0A7J6NPB8</accession>
<proteinExistence type="predicted"/>
<evidence type="ECO:0000313" key="2">
    <source>
        <dbReference type="EMBL" id="KAF4685526.1"/>
    </source>
</evidence>